<evidence type="ECO:0000256" key="1">
    <source>
        <dbReference type="SAM" id="Phobius"/>
    </source>
</evidence>
<dbReference type="PRINTS" id="PR01782">
    <property type="entry name" value="MCEVIRFACTOR"/>
</dbReference>
<dbReference type="InterPro" id="IPR052336">
    <property type="entry name" value="MlaD_Phospholipid_Transporter"/>
</dbReference>
<evidence type="ECO:0000313" key="4">
    <source>
        <dbReference type="EMBL" id="MFD1814934.1"/>
    </source>
</evidence>
<reference evidence="5" key="1">
    <citation type="journal article" date="2019" name="Int. J. Syst. Evol. Microbiol.">
        <title>The Global Catalogue of Microorganisms (GCM) 10K type strain sequencing project: providing services to taxonomists for standard genome sequencing and annotation.</title>
        <authorList>
            <consortium name="The Broad Institute Genomics Platform"/>
            <consortium name="The Broad Institute Genome Sequencing Center for Infectious Disease"/>
            <person name="Wu L."/>
            <person name="Ma J."/>
        </authorList>
    </citation>
    <scope>NUCLEOTIDE SEQUENCE [LARGE SCALE GENOMIC DNA]</scope>
    <source>
        <strain evidence="5">DT72</strain>
    </source>
</reference>
<keyword evidence="5" id="KW-1185">Reference proteome</keyword>
<evidence type="ECO:0000259" key="2">
    <source>
        <dbReference type="Pfam" id="PF02470"/>
    </source>
</evidence>
<feature type="domain" description="Mammalian cell entry C-terminal" evidence="3">
    <location>
        <begin position="115"/>
        <end position="325"/>
    </location>
</feature>
<evidence type="ECO:0000313" key="5">
    <source>
        <dbReference type="Proteomes" id="UP001597286"/>
    </source>
</evidence>
<dbReference type="InterPro" id="IPR024516">
    <property type="entry name" value="Mce_C"/>
</dbReference>
<feature type="transmembrane region" description="Helical" evidence="1">
    <location>
        <begin position="12"/>
        <end position="29"/>
    </location>
</feature>
<accession>A0ABW4PAE9</accession>
<comment type="caution">
    <text evidence="4">The sequence shown here is derived from an EMBL/GenBank/DDBJ whole genome shotgun (WGS) entry which is preliminary data.</text>
</comment>
<dbReference type="Pfam" id="PF02470">
    <property type="entry name" value="MlaD"/>
    <property type="match status" value="1"/>
</dbReference>
<dbReference type="InterPro" id="IPR005693">
    <property type="entry name" value="Mce"/>
</dbReference>
<evidence type="ECO:0000259" key="3">
    <source>
        <dbReference type="Pfam" id="PF11887"/>
    </source>
</evidence>
<sequence length="332" mass="35716">MSEPRRSPAQTGALGIVIVLLATMSAFFLEDLPIIGAGSTYRAEFSEAAGLKPDNEVRIAGVKVGKVTDVSLEGDRVEVAFKVKDAWVGDQTTASIQIKTILGQKYLALDPRGDEALSPSATIPLDRTTSPYDVIDAFSSAASTIDKIDTPQLAQSMQTLSEAFEGTPADIRASLDGVARLSQTIESRDAELTKLFAATAKTSTVLADRNTEFTELISSAGLLLGELNARQQSISQLLTGTQRLSQQLTGLVRDNEAQIGPALEQLRGVVQILQDNNENLNQAMKLYAPFTRLYANIVGNGRWFDQVVVNLTPPGLPLIPGYRDPVRTLGDN</sequence>
<protein>
    <submittedName>
        <fullName evidence="4">MCE family protein</fullName>
    </submittedName>
</protein>
<proteinExistence type="predicted"/>
<keyword evidence="1" id="KW-0812">Transmembrane</keyword>
<keyword evidence="1" id="KW-1133">Transmembrane helix</keyword>
<dbReference type="RefSeq" id="WP_378487391.1">
    <property type="nucleotide sequence ID" value="NZ_JBHUFB010000020.1"/>
</dbReference>
<dbReference type="NCBIfam" id="TIGR00996">
    <property type="entry name" value="Mtu_fam_mce"/>
    <property type="match status" value="1"/>
</dbReference>
<keyword evidence="1" id="KW-0472">Membrane</keyword>
<dbReference type="InterPro" id="IPR003399">
    <property type="entry name" value="Mce/MlaD"/>
</dbReference>
<gene>
    <name evidence="4" type="ORF">ACFSJG_22160</name>
</gene>
<dbReference type="PANTHER" id="PTHR33371:SF18">
    <property type="entry name" value="MCE-FAMILY PROTEIN MCE3C"/>
    <property type="match status" value="1"/>
</dbReference>
<dbReference type="Pfam" id="PF11887">
    <property type="entry name" value="Mce4_CUP1"/>
    <property type="match status" value="1"/>
</dbReference>
<dbReference type="PANTHER" id="PTHR33371">
    <property type="entry name" value="INTERMEMBRANE PHOSPHOLIPID TRANSPORT SYSTEM BINDING PROTEIN MLAD-RELATED"/>
    <property type="match status" value="1"/>
</dbReference>
<dbReference type="Proteomes" id="UP001597286">
    <property type="component" value="Unassembled WGS sequence"/>
</dbReference>
<dbReference type="EMBL" id="JBHUFB010000020">
    <property type="protein sequence ID" value="MFD1814934.1"/>
    <property type="molecule type" value="Genomic_DNA"/>
</dbReference>
<feature type="domain" description="Mce/MlaD" evidence="2">
    <location>
        <begin position="38"/>
        <end position="111"/>
    </location>
</feature>
<name>A0ABW4PAE9_9NOCA</name>
<organism evidence="4 5">
    <name type="scientific">Rhodococcus gannanensis</name>
    <dbReference type="NCBI Taxonomy" id="1960308"/>
    <lineage>
        <taxon>Bacteria</taxon>
        <taxon>Bacillati</taxon>
        <taxon>Actinomycetota</taxon>
        <taxon>Actinomycetes</taxon>
        <taxon>Mycobacteriales</taxon>
        <taxon>Nocardiaceae</taxon>
        <taxon>Rhodococcus</taxon>
    </lineage>
</organism>